<dbReference type="Proteomes" id="UP001497527">
    <property type="component" value="Unassembled WGS sequence"/>
</dbReference>
<keyword evidence="3" id="KW-1185">Reference proteome</keyword>
<feature type="chain" id="PRO_5046378912" evidence="1">
    <location>
        <begin position="19"/>
        <end position="165"/>
    </location>
</feature>
<organism evidence="2 3">
    <name type="scientific">Tenacibaculum polynesiense</name>
    <dbReference type="NCBI Taxonomy" id="3137857"/>
    <lineage>
        <taxon>Bacteria</taxon>
        <taxon>Pseudomonadati</taxon>
        <taxon>Bacteroidota</taxon>
        <taxon>Flavobacteriia</taxon>
        <taxon>Flavobacteriales</taxon>
        <taxon>Flavobacteriaceae</taxon>
        <taxon>Tenacibaculum</taxon>
    </lineage>
</organism>
<feature type="signal peptide" evidence="1">
    <location>
        <begin position="1"/>
        <end position="18"/>
    </location>
</feature>
<reference evidence="2 3" key="1">
    <citation type="submission" date="2024-05" db="EMBL/GenBank/DDBJ databases">
        <authorList>
            <person name="Duchaud E."/>
        </authorList>
    </citation>
    <scope>NUCLEOTIDE SEQUENCE [LARGE SCALE GENOMIC DNA]</scope>
    <source>
        <strain evidence="2">Ena-SAMPLE-TAB-13-05-2024-13:56:06:370-140308</strain>
    </source>
</reference>
<protein>
    <submittedName>
        <fullName evidence="2">Uncharacterized protein</fullName>
    </submittedName>
</protein>
<accession>A0ABP1F219</accession>
<dbReference type="EMBL" id="CAXJIO010000011">
    <property type="protein sequence ID" value="CAL2102572.1"/>
    <property type="molecule type" value="Genomic_DNA"/>
</dbReference>
<evidence type="ECO:0000256" key="1">
    <source>
        <dbReference type="SAM" id="SignalP"/>
    </source>
</evidence>
<keyword evidence="1" id="KW-0732">Signal</keyword>
<evidence type="ECO:0000313" key="3">
    <source>
        <dbReference type="Proteomes" id="UP001497527"/>
    </source>
</evidence>
<name>A0ABP1F219_9FLAO</name>
<gene>
    <name evidence="2" type="ORF">T190423A01A_20323</name>
</gene>
<comment type="caution">
    <text evidence="2">The sequence shown here is derived from an EMBL/GenBank/DDBJ whole genome shotgun (WGS) entry which is preliminary data.</text>
</comment>
<sequence length="165" mass="19559">MKKLSLIVLLIYSMLSYAQSSFNRAIEQLGVDLKYYPETKIEEKSLTINLFKETKEFCEENIPKINVINFNEFSKARSVEIKSKKPLGGNIYLRLTIEEWTFSDVKRARDFERKFKLIRHLDCLNKGGIEFWRVKEKMYLIISPATMFSYEFGKVKKSMNKILIY</sequence>
<evidence type="ECO:0000313" key="2">
    <source>
        <dbReference type="EMBL" id="CAL2102572.1"/>
    </source>
</evidence>
<dbReference type="RefSeq" id="WP_348715993.1">
    <property type="nucleotide sequence ID" value="NZ_CAXJIO010000011.1"/>
</dbReference>
<proteinExistence type="predicted"/>